<protein>
    <submittedName>
        <fullName evidence="1">Uncharacterized protein</fullName>
    </submittedName>
</protein>
<organism evidence="1 2">
    <name type="scientific">Lactococcus garvieae</name>
    <dbReference type="NCBI Taxonomy" id="1363"/>
    <lineage>
        <taxon>Bacteria</taxon>
        <taxon>Bacillati</taxon>
        <taxon>Bacillota</taxon>
        <taxon>Bacilli</taxon>
        <taxon>Lactobacillales</taxon>
        <taxon>Streptococcaceae</taxon>
        <taxon>Lactococcus</taxon>
    </lineage>
</organism>
<accession>A0A1I4EUY7</accession>
<dbReference type="AlphaFoldDB" id="A0A1I4EUY7"/>
<evidence type="ECO:0000313" key="2">
    <source>
        <dbReference type="Proteomes" id="UP000181969"/>
    </source>
</evidence>
<dbReference type="EMBL" id="FOTJ01000001">
    <property type="protein sequence ID" value="SFL08346.1"/>
    <property type="molecule type" value="Genomic_DNA"/>
</dbReference>
<name>A0A1I4EUY7_9LACT</name>
<proteinExistence type="predicted"/>
<gene>
    <name evidence="1" type="ORF">SAMN05216438_101155</name>
</gene>
<dbReference type="RefSeq" id="WP_074749944.1">
    <property type="nucleotide sequence ID" value="NZ_CAXVJC010000003.1"/>
</dbReference>
<sequence>MNDNLLKNYYEMSLKDIRKGFDQFMAHTEDMEYCQEMWENLQQNHKKYRSQMIERNLLPGEVYSEGHFIQAEEKSAFDFIDYENIVPGSYDEETQTLKIGFTANDKVKYNLHHFEAVAKASK</sequence>
<evidence type="ECO:0000313" key="1">
    <source>
        <dbReference type="EMBL" id="SFL08346.1"/>
    </source>
</evidence>
<dbReference type="Proteomes" id="UP000181969">
    <property type="component" value="Unassembled WGS sequence"/>
</dbReference>
<reference evidence="1 2" key="1">
    <citation type="submission" date="2016-10" db="EMBL/GenBank/DDBJ databases">
        <authorList>
            <person name="de Groot N.N."/>
        </authorList>
    </citation>
    <scope>NUCLEOTIDE SEQUENCE [LARGE SCALE GENOMIC DNA]</scope>
    <source>
        <strain evidence="1 2">M79</strain>
    </source>
</reference>